<evidence type="ECO:0000313" key="1">
    <source>
        <dbReference type="EMBL" id="KAK7603074.1"/>
    </source>
</evidence>
<dbReference type="AlphaFoldDB" id="A0AAN9U0P5"/>
<organism evidence="1 2">
    <name type="scientific">Parthenolecanium corni</name>
    <dbReference type="NCBI Taxonomy" id="536013"/>
    <lineage>
        <taxon>Eukaryota</taxon>
        <taxon>Metazoa</taxon>
        <taxon>Ecdysozoa</taxon>
        <taxon>Arthropoda</taxon>
        <taxon>Hexapoda</taxon>
        <taxon>Insecta</taxon>
        <taxon>Pterygota</taxon>
        <taxon>Neoptera</taxon>
        <taxon>Paraneoptera</taxon>
        <taxon>Hemiptera</taxon>
        <taxon>Sternorrhyncha</taxon>
        <taxon>Coccoidea</taxon>
        <taxon>Coccidae</taxon>
        <taxon>Parthenolecanium</taxon>
    </lineage>
</organism>
<name>A0AAN9U0P5_9HEMI</name>
<gene>
    <name evidence="1" type="ORF">V9T40_003073</name>
</gene>
<keyword evidence="2" id="KW-1185">Reference proteome</keyword>
<dbReference type="Proteomes" id="UP001367676">
    <property type="component" value="Unassembled WGS sequence"/>
</dbReference>
<accession>A0AAN9U0P5</accession>
<dbReference type="EMBL" id="JBBCAQ010000006">
    <property type="protein sequence ID" value="KAK7603074.1"/>
    <property type="molecule type" value="Genomic_DNA"/>
</dbReference>
<comment type="caution">
    <text evidence="1">The sequence shown here is derived from an EMBL/GenBank/DDBJ whole genome shotgun (WGS) entry which is preliminary data.</text>
</comment>
<sequence length="202" mass="22476">MQNEPMSAKATNHYHYCRDKSLGMAAAAALAAAPKCRPQNLHLQKKEKFYYTAGENGGCGNHVVCRLPSGRVHLENFNLEKIVSRSETKWARHLSPQNVDRGWHLTMMTEIGNATWSPVIDGGSICRQCATGPYSHRQSTQPSNFVCAGTCGRSVCTRCTAFLAELQFTYLNIINELETNRDRICGSVWNVYLLPNGHQSKG</sequence>
<proteinExistence type="predicted"/>
<reference evidence="1 2" key="1">
    <citation type="submission" date="2024-03" db="EMBL/GenBank/DDBJ databases">
        <title>Adaptation during the transition from Ophiocordyceps entomopathogen to insect associate is accompanied by gene loss and intensified selection.</title>
        <authorList>
            <person name="Ward C.M."/>
            <person name="Onetto C.A."/>
            <person name="Borneman A.R."/>
        </authorList>
    </citation>
    <scope>NUCLEOTIDE SEQUENCE [LARGE SCALE GENOMIC DNA]</scope>
    <source>
        <strain evidence="1">AWRI1</strain>
        <tissue evidence="1">Single Adult Female</tissue>
    </source>
</reference>
<evidence type="ECO:0000313" key="2">
    <source>
        <dbReference type="Proteomes" id="UP001367676"/>
    </source>
</evidence>
<protein>
    <submittedName>
        <fullName evidence="1">Uncharacterized protein</fullName>
    </submittedName>
</protein>